<evidence type="ECO:0000256" key="6">
    <source>
        <dbReference type="ARBA" id="ARBA00023186"/>
    </source>
</evidence>
<comment type="catalytic activity">
    <reaction evidence="1 9">
        <text>[protein]-peptidylproline (omega=180) = [protein]-peptidylproline (omega=0)</text>
        <dbReference type="Rhea" id="RHEA:16237"/>
        <dbReference type="Rhea" id="RHEA-COMP:10747"/>
        <dbReference type="Rhea" id="RHEA-COMP:10748"/>
        <dbReference type="ChEBI" id="CHEBI:83833"/>
        <dbReference type="ChEBI" id="CHEBI:83834"/>
        <dbReference type="EC" id="5.2.1.8"/>
    </reaction>
</comment>
<name>A0A2Z4AEC2_9BACT</name>
<dbReference type="InterPro" id="IPR005215">
    <property type="entry name" value="Trig_fac"/>
</dbReference>
<dbReference type="SUPFAM" id="SSF102735">
    <property type="entry name" value="Trigger factor ribosome-binding domain"/>
    <property type="match status" value="1"/>
</dbReference>
<dbReference type="HAMAP" id="MF_00303">
    <property type="entry name" value="Trigger_factor_Tig"/>
    <property type="match status" value="1"/>
</dbReference>
<comment type="domain">
    <text evidence="9">Consists of 3 domains; the N-terminus binds the ribosome, the middle domain has PPIase activity, while the C-terminus has intrinsic chaperone activity on its own.</text>
</comment>
<dbReference type="Proteomes" id="UP000247465">
    <property type="component" value="Chromosome"/>
</dbReference>
<dbReference type="Gene3D" id="3.10.50.40">
    <property type="match status" value="1"/>
</dbReference>
<dbReference type="EMBL" id="CP029803">
    <property type="protein sequence ID" value="AWT60689.1"/>
    <property type="molecule type" value="Genomic_DNA"/>
</dbReference>
<dbReference type="SUPFAM" id="SSF54534">
    <property type="entry name" value="FKBP-like"/>
    <property type="match status" value="1"/>
</dbReference>
<dbReference type="SUPFAM" id="SSF109998">
    <property type="entry name" value="Triger factor/SurA peptide-binding domain-like"/>
    <property type="match status" value="1"/>
</dbReference>
<comment type="subcellular location">
    <subcellularLocation>
        <location evidence="9">Cytoplasm</location>
    </subcellularLocation>
    <text evidence="9">About half TF is bound to the ribosome near the polypeptide exit tunnel while the other half is free in the cytoplasm.</text>
</comment>
<evidence type="ECO:0000256" key="3">
    <source>
        <dbReference type="ARBA" id="ARBA00013194"/>
    </source>
</evidence>
<dbReference type="InterPro" id="IPR027304">
    <property type="entry name" value="Trigger_fact/SurA_dom_sf"/>
</dbReference>
<dbReference type="InterPro" id="IPR008880">
    <property type="entry name" value="Trigger_fac_C"/>
</dbReference>
<evidence type="ECO:0000256" key="2">
    <source>
        <dbReference type="ARBA" id="ARBA00005464"/>
    </source>
</evidence>
<dbReference type="Gene3D" id="1.10.3120.10">
    <property type="entry name" value="Trigger factor, C-terminal domain"/>
    <property type="match status" value="1"/>
</dbReference>
<dbReference type="GO" id="GO:0015031">
    <property type="term" value="P:protein transport"/>
    <property type="evidence" value="ECO:0007669"/>
    <property type="project" value="UniProtKB-UniRule"/>
</dbReference>
<keyword evidence="9" id="KW-0963">Cytoplasm</keyword>
<proteinExistence type="inferred from homology"/>
<dbReference type="InterPro" id="IPR046357">
    <property type="entry name" value="PPIase_dom_sf"/>
</dbReference>
<keyword evidence="9" id="KW-0131">Cell cycle</keyword>
<evidence type="ECO:0000256" key="1">
    <source>
        <dbReference type="ARBA" id="ARBA00000971"/>
    </source>
</evidence>
<dbReference type="GO" id="GO:0003755">
    <property type="term" value="F:peptidyl-prolyl cis-trans isomerase activity"/>
    <property type="evidence" value="ECO:0007669"/>
    <property type="project" value="UniProtKB-UniRule"/>
</dbReference>
<dbReference type="GO" id="GO:0051301">
    <property type="term" value="P:cell division"/>
    <property type="evidence" value="ECO:0007669"/>
    <property type="project" value="UniProtKB-KW"/>
</dbReference>
<sequence length="443" mass="50798">MNLTIEDINETRKKLHVSFTSEEVEREQGKILKDFSGHARISGFRPGKAPQSLIRQRYRKELAEELDRKITSLAYETAVKESEMDIFAVIDLTKEEIKSGEEGDLTITVDINPDFDLPDYKEIPTEISSTEVTDKEIDEAIHEFRRQRSSFEVVTRAAEIGDFIKVSYNGMIDNQPIADLVPDIKIYGKQENTWEEAGGEEGTGIKAVVDGLVGMNVDEEKEVEMEFPSDLPVEALAGKKAVYHMKVHEVRERVLPDIDEKLLGTMQMENLDQFRNRVSDEIKASKDASNRNSQRQQIHDRLNEQIEFPLPESAVESETQALMRDLMAQNFRRGVSEQEMEKHKEEIFQNARTAANDRVKMNLLLSKISEKESIAVDEKDIQQCLVREAISSGSQPEKFIKEIRRDRDRLASIHQSIRMNKTWDMLVEHSIVSTIEDDQKDGK</sequence>
<dbReference type="InterPro" id="IPR037041">
    <property type="entry name" value="Trigger_fac_C_sf"/>
</dbReference>
<dbReference type="Pfam" id="PF05697">
    <property type="entry name" value="Trigger_N"/>
    <property type="match status" value="1"/>
</dbReference>
<evidence type="ECO:0000313" key="13">
    <source>
        <dbReference type="Proteomes" id="UP000247465"/>
    </source>
</evidence>
<evidence type="ECO:0000256" key="8">
    <source>
        <dbReference type="ARBA" id="ARBA00029986"/>
    </source>
</evidence>
<dbReference type="NCBIfam" id="TIGR00115">
    <property type="entry name" value="tig"/>
    <property type="match status" value="1"/>
</dbReference>
<keyword evidence="7 9" id="KW-0413">Isomerase</keyword>
<evidence type="ECO:0000313" key="12">
    <source>
        <dbReference type="EMBL" id="AWT60689.1"/>
    </source>
</evidence>
<evidence type="ECO:0000256" key="7">
    <source>
        <dbReference type="ARBA" id="ARBA00023235"/>
    </source>
</evidence>
<accession>A0A2Z4AEC2</accession>
<feature type="domain" description="Trigger factor ribosome-binding bacterial" evidence="10">
    <location>
        <begin position="1"/>
        <end position="143"/>
    </location>
</feature>
<keyword evidence="6 9" id="KW-0143">Chaperone</keyword>
<dbReference type="AlphaFoldDB" id="A0A2Z4AEC2"/>
<dbReference type="KEGG" id="mtar:DF168_01908"/>
<dbReference type="PIRSF" id="PIRSF003095">
    <property type="entry name" value="Trigger_factor"/>
    <property type="match status" value="1"/>
</dbReference>
<dbReference type="Pfam" id="PF05698">
    <property type="entry name" value="Trigger_C"/>
    <property type="match status" value="1"/>
</dbReference>
<dbReference type="InterPro" id="IPR036611">
    <property type="entry name" value="Trigger_fac_ribosome-bd_sf"/>
</dbReference>
<feature type="domain" description="Trigger factor C-terminal" evidence="11">
    <location>
        <begin position="271"/>
        <end position="428"/>
    </location>
</feature>
<evidence type="ECO:0000256" key="9">
    <source>
        <dbReference type="HAMAP-Rule" id="MF_00303"/>
    </source>
</evidence>
<keyword evidence="9" id="KW-0132">Cell division</keyword>
<evidence type="ECO:0000256" key="5">
    <source>
        <dbReference type="ARBA" id="ARBA00023110"/>
    </source>
</evidence>
<reference evidence="12 13" key="1">
    <citation type="submission" date="2018-06" db="EMBL/GenBank/DDBJ databases">
        <title>Draft Genome Sequence of a Novel Marine Bacterium Related to the Verrucomicrobia.</title>
        <authorList>
            <person name="Vosseberg J."/>
            <person name="Martijn J."/>
            <person name="Ettema T.J.G."/>
        </authorList>
    </citation>
    <scope>NUCLEOTIDE SEQUENCE [LARGE SCALE GENOMIC DNA]</scope>
    <source>
        <strain evidence="12">TARA_B100001123</strain>
    </source>
</reference>
<dbReference type="Gene3D" id="3.30.70.1050">
    <property type="entry name" value="Trigger factor ribosome-binding domain"/>
    <property type="match status" value="1"/>
</dbReference>
<dbReference type="InterPro" id="IPR008881">
    <property type="entry name" value="Trigger_fac_ribosome-bd_bac"/>
</dbReference>
<dbReference type="GO" id="GO:0006457">
    <property type="term" value="P:protein folding"/>
    <property type="evidence" value="ECO:0007669"/>
    <property type="project" value="UniProtKB-UniRule"/>
</dbReference>
<keyword evidence="5 9" id="KW-0697">Rotamase</keyword>
<dbReference type="GO" id="GO:0005737">
    <property type="term" value="C:cytoplasm"/>
    <property type="evidence" value="ECO:0007669"/>
    <property type="project" value="UniProtKB-SubCell"/>
</dbReference>
<gene>
    <name evidence="9 12" type="primary">tig</name>
    <name evidence="12" type="ORF">DF168_01908</name>
</gene>
<protein>
    <recommendedName>
        <fullName evidence="4 9">Trigger factor</fullName>
        <shortName evidence="9">TF</shortName>
        <ecNumber evidence="3 9">5.2.1.8</ecNumber>
    </recommendedName>
    <alternativeName>
        <fullName evidence="8 9">PPIase</fullName>
    </alternativeName>
</protein>
<organism evidence="12 13">
    <name type="scientific">Candidatus Moanibacter tarae</name>
    <dbReference type="NCBI Taxonomy" id="2200854"/>
    <lineage>
        <taxon>Bacteria</taxon>
        <taxon>Pseudomonadati</taxon>
        <taxon>Verrucomicrobiota</taxon>
        <taxon>Opitutia</taxon>
        <taxon>Puniceicoccales</taxon>
        <taxon>Puniceicoccales incertae sedis</taxon>
        <taxon>Candidatus Moanibacter</taxon>
    </lineage>
</organism>
<dbReference type="EC" id="5.2.1.8" evidence="3 9"/>
<evidence type="ECO:0000259" key="11">
    <source>
        <dbReference type="Pfam" id="PF05698"/>
    </source>
</evidence>
<evidence type="ECO:0000256" key="4">
    <source>
        <dbReference type="ARBA" id="ARBA00016902"/>
    </source>
</evidence>
<evidence type="ECO:0000259" key="10">
    <source>
        <dbReference type="Pfam" id="PF05697"/>
    </source>
</evidence>
<comment type="similarity">
    <text evidence="2 9">Belongs to the FKBP-type PPIase family. Tig subfamily.</text>
</comment>
<comment type="function">
    <text evidence="9">Involved in protein export. Acts as a chaperone by maintaining the newly synthesized protein in an open conformation. Functions as a peptidyl-prolyl cis-trans isomerase.</text>
</comment>